<gene>
    <name evidence="3" type="ORF">V3391_08245</name>
</gene>
<comment type="caution">
    <text evidence="3">The sequence shown here is derived from an EMBL/GenBank/DDBJ whole genome shotgun (WGS) entry which is preliminary data.</text>
</comment>
<evidence type="ECO:0000313" key="4">
    <source>
        <dbReference type="Proteomes" id="UP001358324"/>
    </source>
</evidence>
<feature type="compositionally biased region" description="Polar residues" evidence="1">
    <location>
        <begin position="194"/>
        <end position="241"/>
    </location>
</feature>
<evidence type="ECO:0000256" key="2">
    <source>
        <dbReference type="SAM" id="Phobius"/>
    </source>
</evidence>
<keyword evidence="2" id="KW-1133">Transmembrane helix</keyword>
<protein>
    <submittedName>
        <fullName evidence="3">Uncharacterized protein</fullName>
    </submittedName>
</protein>
<proteinExistence type="predicted"/>
<evidence type="ECO:0000313" key="3">
    <source>
        <dbReference type="EMBL" id="MEF3082204.1"/>
    </source>
</evidence>
<feature type="region of interest" description="Disordered" evidence="1">
    <location>
        <begin position="129"/>
        <end position="164"/>
    </location>
</feature>
<feature type="compositionally biased region" description="Low complexity" evidence="1">
    <location>
        <begin position="294"/>
        <end position="311"/>
    </location>
</feature>
<feature type="compositionally biased region" description="Low complexity" evidence="1">
    <location>
        <begin position="243"/>
        <end position="277"/>
    </location>
</feature>
<name>A0ABU7WE27_9GAMM</name>
<feature type="transmembrane region" description="Helical" evidence="2">
    <location>
        <begin position="425"/>
        <end position="447"/>
    </location>
</feature>
<dbReference type="RefSeq" id="WP_332077958.1">
    <property type="nucleotide sequence ID" value="NZ_JAZHBM010000002.1"/>
</dbReference>
<feature type="region of interest" description="Disordered" evidence="1">
    <location>
        <begin position="191"/>
        <end position="311"/>
    </location>
</feature>
<feature type="transmembrane region" description="Helical" evidence="2">
    <location>
        <begin position="459"/>
        <end position="478"/>
    </location>
</feature>
<sequence>MSLLPDPLGLFSSSASSSRGPGLVPGLFQALRSNFGQQMQTMPQQQAQSMFPGANLGAGQPAAGNAAAGQTPAGLPTINLPGGLSIAPPPLPFSGNAGSAGNLAPAPQANSGGLIGTAGNVLNSVTTSLRNILSPPGPTPGALPPNLPSPGAATGAPPGLGNAPGLGNLPGNVVNTAANVVRTVANALPGAPTAVSQGTNPVATQASSTPQPTGSMQSAPAQTLAQSQAVPAQQLATSAQAMAQPLQSQPAPTQPQSASTLAQQASSPPAPQQAQPARTDAAFATAGNPAADRAGVPQQAQPPVQPNVPSAPQGAALLAAVPLATTVAQAPVAQQLAGNPQAQVSGSPIAGTASLDAGGPVRAELTGAGTYTLDGPGLRRRGRMKVGAQDLGQWMLAAAQGRLHLMRPYDDDTPRQVAKVFQQMFWVLAIVAYGCLGLVLVSFLLSLGELPAAPTLRRWTGEFAWAGLLAALGAWWLGRQLMRAQRPPPDPIRR</sequence>
<keyword evidence="2" id="KW-0812">Transmembrane</keyword>
<keyword evidence="4" id="KW-1185">Reference proteome</keyword>
<feature type="compositionally biased region" description="Pro residues" evidence="1">
    <location>
        <begin position="135"/>
        <end position="148"/>
    </location>
</feature>
<evidence type="ECO:0000256" key="1">
    <source>
        <dbReference type="SAM" id="MobiDB-lite"/>
    </source>
</evidence>
<accession>A0ABU7WE27</accession>
<keyword evidence="2" id="KW-0472">Membrane</keyword>
<organism evidence="3 4">
    <name type="scientific">Luteimonas flava</name>
    <dbReference type="NCBI Taxonomy" id="3115822"/>
    <lineage>
        <taxon>Bacteria</taxon>
        <taxon>Pseudomonadati</taxon>
        <taxon>Pseudomonadota</taxon>
        <taxon>Gammaproteobacteria</taxon>
        <taxon>Lysobacterales</taxon>
        <taxon>Lysobacteraceae</taxon>
        <taxon>Luteimonas</taxon>
    </lineage>
</organism>
<dbReference type="Proteomes" id="UP001358324">
    <property type="component" value="Unassembled WGS sequence"/>
</dbReference>
<reference evidence="3 4" key="1">
    <citation type="submission" date="2024-01" db="EMBL/GenBank/DDBJ databases">
        <title>Novel species of the genus Luteimonas isolated from rivers.</title>
        <authorList>
            <person name="Lu H."/>
        </authorList>
    </citation>
    <scope>NUCLEOTIDE SEQUENCE [LARGE SCALE GENOMIC DNA]</scope>
    <source>
        <strain evidence="3 4">SMYT11W</strain>
    </source>
</reference>
<feature type="compositionally biased region" description="Low complexity" evidence="1">
    <location>
        <begin position="149"/>
        <end position="164"/>
    </location>
</feature>
<dbReference type="EMBL" id="JAZHBM010000002">
    <property type="protein sequence ID" value="MEF3082204.1"/>
    <property type="molecule type" value="Genomic_DNA"/>
</dbReference>